<dbReference type="STRING" id="1777140.AWB79_02603"/>
<reference evidence="4" key="1">
    <citation type="submission" date="2016-01" db="EMBL/GenBank/DDBJ databases">
        <authorList>
            <person name="Peeters C."/>
        </authorList>
    </citation>
    <scope>NUCLEOTIDE SEQUENCE</scope>
    <source>
        <strain evidence="4">LMG 29322</strain>
    </source>
</reference>
<dbReference type="InterPro" id="IPR002104">
    <property type="entry name" value="Integrase_catalytic"/>
</dbReference>
<dbReference type="Pfam" id="PF00589">
    <property type="entry name" value="Phage_integrase"/>
    <property type="match status" value="1"/>
</dbReference>
<protein>
    <submittedName>
        <fullName evidence="4">Integrase family protein</fullName>
    </submittedName>
</protein>
<dbReference type="AlphaFoldDB" id="A0A158AQH8"/>
<sequence>MIGLVPLRPQPQAWLWRSVLSPFAERYCEYLVDTGYAAGTVNRYVRCAAHFAYWLTTHRIAVASVDDRLVCRFVNDHLRRCTCPDPIPRCRTDVSAALRHLLVVLGACNVPRFLQAEPDSVQQEVCGFTDHLKDVCGLAECTRYQRGRIIRDFLRQRFGRKHIDMEQLTIRDIRRFVTRYPDGCNAGAAHVAGVTLRSYLRFRTMQYNDQVEELIAAVPNVAGWRLAALPETLSDAAIEQFLNSFDLATASGLRDYAMARCLADLGLRAAEVVQIQLDDLNWREGTLQIRRTKSRRGYVIPLPEPTGRAIADYIRLARRKTTTSRALFVRHYAPADVPLGTGRVHQAVHAAYVRCGWTKQSGTHLLRHSVARRLLRSGSSLKEVADVLRHQSIDTTAIYTKIDLRSLEAVALPWPGRKS</sequence>
<organism evidence="4 5">
    <name type="scientific">Caballeronia hypogeia</name>
    <dbReference type="NCBI Taxonomy" id="1777140"/>
    <lineage>
        <taxon>Bacteria</taxon>
        <taxon>Pseudomonadati</taxon>
        <taxon>Pseudomonadota</taxon>
        <taxon>Betaproteobacteria</taxon>
        <taxon>Burkholderiales</taxon>
        <taxon>Burkholderiaceae</taxon>
        <taxon>Caballeronia</taxon>
    </lineage>
</organism>
<evidence type="ECO:0000256" key="1">
    <source>
        <dbReference type="ARBA" id="ARBA00022908"/>
    </source>
</evidence>
<dbReference type="PANTHER" id="PTHR30349">
    <property type="entry name" value="PHAGE INTEGRASE-RELATED"/>
    <property type="match status" value="1"/>
</dbReference>
<evidence type="ECO:0000313" key="4">
    <source>
        <dbReference type="EMBL" id="SAK59287.1"/>
    </source>
</evidence>
<feature type="domain" description="Tyr recombinase" evidence="3">
    <location>
        <begin position="228"/>
        <end position="412"/>
    </location>
</feature>
<keyword evidence="1" id="KW-0229">DNA integration</keyword>
<keyword evidence="2" id="KW-0233">DNA recombination</keyword>
<dbReference type="EMBL" id="FCOA02000007">
    <property type="protein sequence ID" value="SAK59287.1"/>
    <property type="molecule type" value="Genomic_DNA"/>
</dbReference>
<evidence type="ECO:0000259" key="3">
    <source>
        <dbReference type="PROSITE" id="PS51898"/>
    </source>
</evidence>
<dbReference type="GO" id="GO:0006310">
    <property type="term" value="P:DNA recombination"/>
    <property type="evidence" value="ECO:0007669"/>
    <property type="project" value="UniProtKB-KW"/>
</dbReference>
<dbReference type="GO" id="GO:0003677">
    <property type="term" value="F:DNA binding"/>
    <property type="evidence" value="ECO:0007669"/>
    <property type="project" value="InterPro"/>
</dbReference>
<evidence type="ECO:0000256" key="2">
    <source>
        <dbReference type="ARBA" id="ARBA00023172"/>
    </source>
</evidence>
<dbReference type="OrthoDB" id="8912821at2"/>
<gene>
    <name evidence="4" type="ORF">AWB79_02603</name>
</gene>
<dbReference type="PANTHER" id="PTHR30349:SF90">
    <property type="entry name" value="TYROSINE RECOMBINASE XERD"/>
    <property type="match status" value="1"/>
</dbReference>
<dbReference type="InterPro" id="IPR050090">
    <property type="entry name" value="Tyrosine_recombinase_XerCD"/>
</dbReference>
<dbReference type="RefSeq" id="WP_061167845.1">
    <property type="nucleotide sequence ID" value="NZ_FCOA02000007.1"/>
</dbReference>
<comment type="caution">
    <text evidence="4">The sequence shown here is derived from an EMBL/GenBank/DDBJ whole genome shotgun (WGS) entry which is preliminary data.</text>
</comment>
<proteinExistence type="predicted"/>
<keyword evidence="5" id="KW-1185">Reference proteome</keyword>
<accession>A0A158AQH8</accession>
<dbReference type="SUPFAM" id="SSF56349">
    <property type="entry name" value="DNA breaking-rejoining enzymes"/>
    <property type="match status" value="1"/>
</dbReference>
<dbReference type="PROSITE" id="PS51898">
    <property type="entry name" value="TYR_RECOMBINASE"/>
    <property type="match status" value="1"/>
</dbReference>
<evidence type="ECO:0000313" key="5">
    <source>
        <dbReference type="Proteomes" id="UP000054851"/>
    </source>
</evidence>
<name>A0A158AQH8_9BURK</name>
<dbReference type="InterPro" id="IPR013762">
    <property type="entry name" value="Integrase-like_cat_sf"/>
</dbReference>
<dbReference type="InterPro" id="IPR011010">
    <property type="entry name" value="DNA_brk_join_enz"/>
</dbReference>
<dbReference type="Gene3D" id="1.10.443.10">
    <property type="entry name" value="Intergrase catalytic core"/>
    <property type="match status" value="1"/>
</dbReference>
<dbReference type="GO" id="GO:0015074">
    <property type="term" value="P:DNA integration"/>
    <property type="evidence" value="ECO:0007669"/>
    <property type="project" value="UniProtKB-KW"/>
</dbReference>
<dbReference type="Proteomes" id="UP000054851">
    <property type="component" value="Unassembled WGS sequence"/>
</dbReference>